<accession>U9TA29</accession>
<dbReference type="EMBL" id="KI293672">
    <property type="protein sequence ID" value="ESA04980.1"/>
    <property type="molecule type" value="Genomic_DNA"/>
</dbReference>
<evidence type="ECO:0000313" key="1">
    <source>
        <dbReference type="EMBL" id="ESA04980.1"/>
    </source>
</evidence>
<name>U9TA29_RHIID</name>
<organism evidence="1">
    <name type="scientific">Rhizophagus irregularis (strain DAOM 181602 / DAOM 197198 / MUCL 43194)</name>
    <name type="common">Arbuscular mycorrhizal fungus</name>
    <name type="synonym">Glomus intraradices</name>
    <dbReference type="NCBI Taxonomy" id="747089"/>
    <lineage>
        <taxon>Eukaryota</taxon>
        <taxon>Fungi</taxon>
        <taxon>Fungi incertae sedis</taxon>
        <taxon>Mucoromycota</taxon>
        <taxon>Glomeromycotina</taxon>
        <taxon>Glomeromycetes</taxon>
        <taxon>Glomerales</taxon>
        <taxon>Glomeraceae</taxon>
        <taxon>Rhizophagus</taxon>
    </lineage>
</organism>
<proteinExistence type="predicted"/>
<protein>
    <submittedName>
        <fullName evidence="1">Uncharacterized protein</fullName>
    </submittedName>
</protein>
<gene>
    <name evidence="1" type="ORF">GLOINDRAFT_83226</name>
</gene>
<dbReference type="AlphaFoldDB" id="U9TA29"/>
<sequence length="279" mass="32408">MAFDIYSLIHVQYYSGRTLNDDDAPVAPCYECVTVCLNCQIAQSINDNLFFFRLVSLEKIKGQASFGFPGQTYFKKFSAAAWDFLQWFRIPNFFLGGGLPFGDNLASKDLKSRLPVLDILYEEIFNRKPDNICLRMLKALFNKIILLKRILRESVCHTVLANLEYEANNSYKIRASVLASYKINNCERNWRNLVRDLNLQIYEKLEYALKIQGYNTNLTMFVKLQHSQSHRLIMMLIGLGLYQCERYCGILFRSLWPSDELSILGTLGNILANDMKIWR</sequence>
<reference evidence="1" key="1">
    <citation type="submission" date="2013-07" db="EMBL/GenBank/DDBJ databases">
        <title>The genome of an arbuscular mycorrhizal fungus provides insights into the evolution of the oldest plant symbiosis.</title>
        <authorList>
            <consortium name="DOE Joint Genome Institute"/>
            <person name="Tisserant E."/>
            <person name="Malbreil M."/>
            <person name="Kuo A."/>
            <person name="Kohler A."/>
            <person name="Symeonidi A."/>
            <person name="Balestrini R."/>
            <person name="Charron P."/>
            <person name="Duensing N."/>
            <person name="Frei-dit-Frey N."/>
            <person name="Gianinazzi-Pearson V."/>
            <person name="Gilbert B."/>
            <person name="Handa Y."/>
            <person name="Hijri M."/>
            <person name="Kaul R."/>
            <person name="Kawaguchi M."/>
            <person name="Krajinski F."/>
            <person name="Lammers P."/>
            <person name="Lapierre D."/>
            <person name="Masclaux F.G."/>
            <person name="Murat C."/>
            <person name="Morin E."/>
            <person name="Ndikumana S."/>
            <person name="Pagni M."/>
            <person name="Petitpierre D."/>
            <person name="Requena N."/>
            <person name="Rosikiewicz P."/>
            <person name="Riley R."/>
            <person name="Saito K."/>
            <person name="San Clemente H."/>
            <person name="Shapiro H."/>
            <person name="van Tuinen D."/>
            <person name="Becard G."/>
            <person name="Bonfante P."/>
            <person name="Paszkowski U."/>
            <person name="Shachar-Hill Y."/>
            <person name="Young J.P."/>
            <person name="Sanders I.R."/>
            <person name="Henrissat B."/>
            <person name="Rensing S.A."/>
            <person name="Grigoriev I.V."/>
            <person name="Corradi N."/>
            <person name="Roux C."/>
            <person name="Martin F."/>
        </authorList>
    </citation>
    <scope>NUCLEOTIDE SEQUENCE</scope>
    <source>
        <strain evidence="1">DAOM 197198</strain>
    </source>
</reference>
<dbReference type="HOGENOM" id="CLU_998001_0_0_1"/>